<evidence type="ECO:0000313" key="2">
    <source>
        <dbReference type="EMBL" id="KIP04070.1"/>
    </source>
</evidence>
<keyword evidence="1" id="KW-1133">Transmembrane helix</keyword>
<proteinExistence type="predicted"/>
<dbReference type="STRING" id="745531.A0A0C3S6E1"/>
<keyword evidence="1" id="KW-0472">Membrane</keyword>
<organism evidence="2 3">
    <name type="scientific">Phlebiopsis gigantea (strain 11061_1 CR5-6)</name>
    <name type="common">White-rot fungus</name>
    <name type="synonym">Peniophora gigantea</name>
    <dbReference type="NCBI Taxonomy" id="745531"/>
    <lineage>
        <taxon>Eukaryota</taxon>
        <taxon>Fungi</taxon>
        <taxon>Dikarya</taxon>
        <taxon>Basidiomycota</taxon>
        <taxon>Agaricomycotina</taxon>
        <taxon>Agaricomycetes</taxon>
        <taxon>Polyporales</taxon>
        <taxon>Phanerochaetaceae</taxon>
        <taxon>Phlebiopsis</taxon>
    </lineage>
</organism>
<sequence>MDTNSTFSFVRFFELPLTCLFYGIYLVLFAVSVHLFRQSKRRTEAPARINNVARSGLFVAITGELILLIIQFSPVDLTTNDAAVALGAESPISIGSFVLFVVELALSDLLMIYRLRIIWGRSVMVIIPPTLSFIAALACGGLYIYDMAVRLPPNGNLFSPPYLDWLAAGLACSLGTNGYCTACVSYKVWRVQRDTEDFMFVGPFSRSSSTILVIFIESVALYTATSLGLLIAYALQSTISFVIADVVSLRKLDVSKNWLIADL</sequence>
<gene>
    <name evidence="2" type="ORF">PHLGIDRAFT_212415</name>
</gene>
<evidence type="ECO:0000313" key="3">
    <source>
        <dbReference type="Proteomes" id="UP000053257"/>
    </source>
</evidence>
<dbReference type="HOGENOM" id="CLU_044614_3_0_1"/>
<keyword evidence="1" id="KW-0812">Transmembrane</keyword>
<dbReference type="OrthoDB" id="3346544at2759"/>
<dbReference type="AlphaFoldDB" id="A0A0C3S6E1"/>
<feature type="transmembrane region" description="Helical" evidence="1">
    <location>
        <begin position="165"/>
        <end position="189"/>
    </location>
</feature>
<dbReference type="Proteomes" id="UP000053257">
    <property type="component" value="Unassembled WGS sequence"/>
</dbReference>
<name>A0A0C3S6E1_PHLG1</name>
<reference evidence="2 3" key="1">
    <citation type="journal article" date="2014" name="PLoS Genet.">
        <title>Analysis of the Phlebiopsis gigantea genome, transcriptome and secretome provides insight into its pioneer colonization strategies of wood.</title>
        <authorList>
            <person name="Hori C."/>
            <person name="Ishida T."/>
            <person name="Igarashi K."/>
            <person name="Samejima M."/>
            <person name="Suzuki H."/>
            <person name="Master E."/>
            <person name="Ferreira P."/>
            <person name="Ruiz-Duenas F.J."/>
            <person name="Held B."/>
            <person name="Canessa P."/>
            <person name="Larrondo L.F."/>
            <person name="Schmoll M."/>
            <person name="Druzhinina I.S."/>
            <person name="Kubicek C.P."/>
            <person name="Gaskell J.A."/>
            <person name="Kersten P."/>
            <person name="St John F."/>
            <person name="Glasner J."/>
            <person name="Sabat G."/>
            <person name="Splinter BonDurant S."/>
            <person name="Syed K."/>
            <person name="Yadav J."/>
            <person name="Mgbeahuruike A.C."/>
            <person name="Kovalchuk A."/>
            <person name="Asiegbu F.O."/>
            <person name="Lackner G."/>
            <person name="Hoffmeister D."/>
            <person name="Rencoret J."/>
            <person name="Gutierrez A."/>
            <person name="Sun H."/>
            <person name="Lindquist E."/>
            <person name="Barry K."/>
            <person name="Riley R."/>
            <person name="Grigoriev I.V."/>
            <person name="Henrissat B."/>
            <person name="Kues U."/>
            <person name="Berka R.M."/>
            <person name="Martinez A.T."/>
            <person name="Covert S.F."/>
            <person name="Blanchette R.A."/>
            <person name="Cullen D."/>
        </authorList>
    </citation>
    <scope>NUCLEOTIDE SEQUENCE [LARGE SCALE GENOMIC DNA]</scope>
    <source>
        <strain evidence="2 3">11061_1 CR5-6</strain>
    </source>
</reference>
<evidence type="ECO:0000256" key="1">
    <source>
        <dbReference type="SAM" id="Phobius"/>
    </source>
</evidence>
<feature type="transmembrane region" description="Helical" evidence="1">
    <location>
        <begin position="210"/>
        <end position="235"/>
    </location>
</feature>
<accession>A0A0C3S6E1</accession>
<feature type="transmembrane region" description="Helical" evidence="1">
    <location>
        <begin position="125"/>
        <end position="145"/>
    </location>
</feature>
<feature type="transmembrane region" description="Helical" evidence="1">
    <location>
        <begin position="92"/>
        <end position="113"/>
    </location>
</feature>
<feature type="transmembrane region" description="Helical" evidence="1">
    <location>
        <begin position="52"/>
        <end position="72"/>
    </location>
</feature>
<protein>
    <submittedName>
        <fullName evidence="2">Uncharacterized protein</fullName>
    </submittedName>
</protein>
<dbReference type="EMBL" id="KN840588">
    <property type="protein sequence ID" value="KIP04070.1"/>
    <property type="molecule type" value="Genomic_DNA"/>
</dbReference>
<keyword evidence="3" id="KW-1185">Reference proteome</keyword>
<feature type="transmembrane region" description="Helical" evidence="1">
    <location>
        <begin position="12"/>
        <end position="31"/>
    </location>
</feature>